<comment type="caution">
    <text evidence="2">The sequence shown here is derived from an EMBL/GenBank/DDBJ whole genome shotgun (WGS) entry which is preliminary data.</text>
</comment>
<keyword evidence="3" id="KW-1185">Reference proteome</keyword>
<feature type="chain" id="PRO_5046583339" description="Tissue inhibitor of metalloproteinase" evidence="1">
    <location>
        <begin position="20"/>
        <end position="303"/>
    </location>
</feature>
<protein>
    <recommendedName>
        <fullName evidence="4">Tissue inhibitor of metalloproteinase</fullName>
    </recommendedName>
</protein>
<keyword evidence="1" id="KW-0732">Signal</keyword>
<accession>A0ABS6W5H4</accession>
<gene>
    <name evidence="2" type="ORF">KW502_15140</name>
</gene>
<organism evidence="2 3">
    <name type="scientific">Mesonia aestuariivivens</name>
    <dbReference type="NCBI Taxonomy" id="2796128"/>
    <lineage>
        <taxon>Bacteria</taxon>
        <taxon>Pseudomonadati</taxon>
        <taxon>Bacteroidota</taxon>
        <taxon>Flavobacteriia</taxon>
        <taxon>Flavobacteriales</taxon>
        <taxon>Flavobacteriaceae</taxon>
        <taxon>Mesonia</taxon>
    </lineage>
</organism>
<sequence length="303" mass="35794">MKKTFLLLITLLISVKSFACDCECKGDCSFSQISKGSEFVALVKVIEYSDFLDQEIYNYDGIMPLSMTVEVIVKYIGSEKRKRIKIWGDNGMLCRPYIANFEIGKYYLIAPWKISETSDNGVKGDYDFFSCFTDYLTVDFDKQIAYGDYSKKENQVTLKDFEKEIKNINFKKTKWFTNNSNKDFFKSDSITLYKILNKKDEFVKLSSGLIKTEQNENKDFTDLEFRRNGKLKMTDTSIENWTETEHLGKWKWKFNNDKNILSFYLDKKLFSSFVVVSQERDYLIWNTDDKVQFYVLKLKRVEK</sequence>
<evidence type="ECO:0000313" key="2">
    <source>
        <dbReference type="EMBL" id="MBW2963113.1"/>
    </source>
</evidence>
<dbReference type="RefSeq" id="WP_219041392.1">
    <property type="nucleotide sequence ID" value="NZ_JAHWDF010000045.1"/>
</dbReference>
<evidence type="ECO:0008006" key="4">
    <source>
        <dbReference type="Google" id="ProtNLM"/>
    </source>
</evidence>
<reference evidence="2 3" key="1">
    <citation type="submission" date="2021-07" db="EMBL/GenBank/DDBJ databases">
        <title>Mesonia aestuariivivens sp. nov., isolated from a tidal flat.</title>
        <authorList>
            <person name="Kim Y.-O."/>
            <person name="Yoon J.-H."/>
        </authorList>
    </citation>
    <scope>NUCLEOTIDE SEQUENCE [LARGE SCALE GENOMIC DNA]</scope>
    <source>
        <strain evidence="2 3">JHPTF-M18</strain>
    </source>
</reference>
<proteinExistence type="predicted"/>
<dbReference type="Proteomes" id="UP000719267">
    <property type="component" value="Unassembled WGS sequence"/>
</dbReference>
<dbReference type="EMBL" id="JAHWDF010000045">
    <property type="protein sequence ID" value="MBW2963113.1"/>
    <property type="molecule type" value="Genomic_DNA"/>
</dbReference>
<feature type="signal peptide" evidence="1">
    <location>
        <begin position="1"/>
        <end position="19"/>
    </location>
</feature>
<evidence type="ECO:0000313" key="3">
    <source>
        <dbReference type="Proteomes" id="UP000719267"/>
    </source>
</evidence>
<evidence type="ECO:0000256" key="1">
    <source>
        <dbReference type="SAM" id="SignalP"/>
    </source>
</evidence>
<name>A0ABS6W5H4_9FLAO</name>